<proteinExistence type="predicted"/>
<dbReference type="OrthoDB" id="102147at2759"/>
<protein>
    <submittedName>
        <fullName evidence="1">Uncharacterized protein</fullName>
    </submittedName>
</protein>
<evidence type="ECO:0000313" key="1">
    <source>
        <dbReference type="EMBL" id="ETL84078.1"/>
    </source>
</evidence>
<name>W2KG27_PHYNI</name>
<organism evidence="1">
    <name type="scientific">Phytophthora nicotianae</name>
    <name type="common">Potato buckeye rot agent</name>
    <name type="synonym">Phytophthora parasitica</name>
    <dbReference type="NCBI Taxonomy" id="4792"/>
    <lineage>
        <taxon>Eukaryota</taxon>
        <taxon>Sar</taxon>
        <taxon>Stramenopiles</taxon>
        <taxon>Oomycota</taxon>
        <taxon>Peronosporomycetes</taxon>
        <taxon>Peronosporales</taxon>
        <taxon>Peronosporaceae</taxon>
        <taxon>Phytophthora</taxon>
    </lineage>
</organism>
<dbReference type="AlphaFoldDB" id="W2KG27"/>
<sequence length="34" mass="3782">MAKPNLTDIERKAIIDELLKLSDNGVLPLAVYVK</sequence>
<gene>
    <name evidence="1" type="ORF">L917_16042</name>
</gene>
<dbReference type="EMBL" id="KI681895">
    <property type="protein sequence ID" value="ETL84078.1"/>
    <property type="molecule type" value="Genomic_DNA"/>
</dbReference>
<dbReference type="Proteomes" id="UP000054423">
    <property type="component" value="Unassembled WGS sequence"/>
</dbReference>
<accession>W2KG27</accession>
<feature type="non-terminal residue" evidence="1">
    <location>
        <position position="34"/>
    </location>
</feature>
<reference evidence="1" key="1">
    <citation type="submission" date="2013-11" db="EMBL/GenBank/DDBJ databases">
        <title>The Genome Sequence of Phytophthora parasitica CHvinca01.</title>
        <authorList>
            <consortium name="The Broad Institute Genomics Platform"/>
            <person name="Russ C."/>
            <person name="Tyler B."/>
            <person name="Panabieres F."/>
            <person name="Shan W."/>
            <person name="Tripathy S."/>
            <person name="Grunwald N."/>
            <person name="Machado M."/>
            <person name="Johnson C.S."/>
            <person name="Arredondo F."/>
            <person name="Hong C."/>
            <person name="Coffey M."/>
            <person name="Young S.K."/>
            <person name="Zeng Q."/>
            <person name="Gargeya S."/>
            <person name="Fitzgerald M."/>
            <person name="Abouelleil A."/>
            <person name="Alvarado L."/>
            <person name="Chapman S.B."/>
            <person name="Gainer-Dewar J."/>
            <person name="Goldberg J."/>
            <person name="Griggs A."/>
            <person name="Gujja S."/>
            <person name="Hansen M."/>
            <person name="Howarth C."/>
            <person name="Imamovic A."/>
            <person name="Ireland A."/>
            <person name="Larimer J."/>
            <person name="McCowan C."/>
            <person name="Murphy C."/>
            <person name="Pearson M."/>
            <person name="Poon T.W."/>
            <person name="Priest M."/>
            <person name="Roberts A."/>
            <person name="Saif S."/>
            <person name="Shea T."/>
            <person name="Sykes S."/>
            <person name="Wortman J."/>
            <person name="Nusbaum C."/>
            <person name="Birren B."/>
        </authorList>
    </citation>
    <scope>NUCLEOTIDE SEQUENCE [LARGE SCALE GENOMIC DNA]</scope>
    <source>
        <strain evidence="1">CHvinca01</strain>
    </source>
</reference>